<organism evidence="20 21">
    <name type="scientific">Saccharomycopsis crataegensis</name>
    <dbReference type="NCBI Taxonomy" id="43959"/>
    <lineage>
        <taxon>Eukaryota</taxon>
        <taxon>Fungi</taxon>
        <taxon>Dikarya</taxon>
        <taxon>Ascomycota</taxon>
        <taxon>Saccharomycotina</taxon>
        <taxon>Saccharomycetes</taxon>
        <taxon>Saccharomycopsidaceae</taxon>
        <taxon>Saccharomycopsis</taxon>
    </lineage>
</organism>
<evidence type="ECO:0000256" key="1">
    <source>
        <dbReference type="ARBA" id="ARBA00000677"/>
    </source>
</evidence>
<evidence type="ECO:0000256" key="2">
    <source>
        <dbReference type="ARBA" id="ARBA00004648"/>
    </source>
</evidence>
<dbReference type="PANTHER" id="PTHR10806:SF6">
    <property type="entry name" value="SIGNAL PEPTIDASE COMPLEX CATALYTIC SUBUNIT SEC11"/>
    <property type="match status" value="1"/>
</dbReference>
<keyword evidence="21" id="KW-1185">Reference proteome</keyword>
<dbReference type="GO" id="GO:0009003">
    <property type="term" value="F:signal peptidase activity"/>
    <property type="evidence" value="ECO:0007669"/>
    <property type="project" value="UniProtKB-EC"/>
</dbReference>
<keyword evidence="11" id="KW-0735">Signal-anchor</keyword>
<feature type="transmembrane region" description="Helical" evidence="18">
    <location>
        <begin position="12"/>
        <end position="31"/>
    </location>
</feature>
<evidence type="ECO:0000256" key="11">
    <source>
        <dbReference type="ARBA" id="ARBA00022968"/>
    </source>
</evidence>
<dbReference type="EMBL" id="BTFZ01000020">
    <property type="protein sequence ID" value="GMM38706.1"/>
    <property type="molecule type" value="Genomic_DNA"/>
</dbReference>
<dbReference type="NCBIfam" id="TIGR02228">
    <property type="entry name" value="sigpep_I_arch"/>
    <property type="match status" value="1"/>
</dbReference>
<dbReference type="SUPFAM" id="SSF51306">
    <property type="entry name" value="LexA/Signal peptidase"/>
    <property type="match status" value="1"/>
</dbReference>
<dbReference type="AlphaFoldDB" id="A0AAV5QW61"/>
<proteinExistence type="inferred from homology"/>
<keyword evidence="9" id="KW-0378">Hydrolase</keyword>
<dbReference type="PANTHER" id="PTHR10806">
    <property type="entry name" value="SIGNAL PEPTIDASE COMPLEX CATALYTIC SUBUNIT SEC11"/>
    <property type="match status" value="1"/>
</dbReference>
<dbReference type="Proteomes" id="UP001360560">
    <property type="component" value="Unassembled WGS sequence"/>
</dbReference>
<evidence type="ECO:0000256" key="13">
    <source>
        <dbReference type="ARBA" id="ARBA00023136"/>
    </source>
</evidence>
<dbReference type="InterPro" id="IPR036286">
    <property type="entry name" value="LexA/Signal_pep-like_sf"/>
</dbReference>
<comment type="function">
    <text evidence="15">Catalytic component of the signal peptidase complex (SPC) which catalyzes the cleavage of N-terminal signal sequences from nascent proteins as they are translocated into the lumen of the endoplasmic reticulum. Specifically cleaves N-terminal signal peptides that contain a hydrophobic alpha-helix (h-region) shorter than 18-20 amino acids.</text>
</comment>
<evidence type="ECO:0000313" key="20">
    <source>
        <dbReference type="EMBL" id="GMM38706.1"/>
    </source>
</evidence>
<dbReference type="InterPro" id="IPR019756">
    <property type="entry name" value="Pept_S26A_signal_pept_1_Ser-AS"/>
</dbReference>
<evidence type="ECO:0000256" key="18">
    <source>
        <dbReference type="SAM" id="Phobius"/>
    </source>
</evidence>
<dbReference type="GO" id="GO:0005787">
    <property type="term" value="C:signal peptidase complex"/>
    <property type="evidence" value="ECO:0007669"/>
    <property type="project" value="UniProtKB-ARBA"/>
</dbReference>
<evidence type="ECO:0000256" key="10">
    <source>
        <dbReference type="ARBA" id="ARBA00022824"/>
    </source>
</evidence>
<accession>A0AAV5QW61</accession>
<dbReference type="PROSITE" id="PS00501">
    <property type="entry name" value="SPASE_I_1"/>
    <property type="match status" value="1"/>
</dbReference>
<comment type="subunit">
    <text evidence="16">Component of the signal peptidase complex (SPC) composed of a catalytic subunit SEC11 and three accessory subunits SPC1, SPC2 and SPC3. The complex induces a local thinning of the ER membrane which is used to measure the length of the signal peptide (SP) h-region of protein substrates. This ensures the selectivity of the complex towards h-regions shorter than 18-20 amino acids. SPC associates with the translocon complex.</text>
</comment>
<name>A0AAV5QW61_9ASCO</name>
<dbReference type="EC" id="3.4.21.89" evidence="4"/>
<dbReference type="InterPro" id="IPR019533">
    <property type="entry name" value="Peptidase_S26"/>
</dbReference>
<dbReference type="GeneID" id="90076694"/>
<keyword evidence="10" id="KW-0256">Endoplasmic reticulum</keyword>
<comment type="subcellular location">
    <subcellularLocation>
        <location evidence="2">Endoplasmic reticulum membrane</location>
        <topology evidence="2">Single-pass type II membrane protein</topology>
    </subcellularLocation>
</comment>
<evidence type="ECO:0000256" key="5">
    <source>
        <dbReference type="ARBA" id="ARBA00019685"/>
    </source>
</evidence>
<gene>
    <name evidence="20" type="ORF">DASC09_060450</name>
</gene>
<comment type="similarity">
    <text evidence="3">Belongs to the peptidase S26B family.</text>
</comment>
<evidence type="ECO:0000256" key="6">
    <source>
        <dbReference type="ARBA" id="ARBA00021755"/>
    </source>
</evidence>
<feature type="region of interest" description="Disordered" evidence="17">
    <location>
        <begin position="98"/>
        <end position="122"/>
    </location>
</feature>
<evidence type="ECO:0000256" key="17">
    <source>
        <dbReference type="SAM" id="MobiDB-lite"/>
    </source>
</evidence>
<evidence type="ECO:0000256" key="9">
    <source>
        <dbReference type="ARBA" id="ARBA00022801"/>
    </source>
</evidence>
<keyword evidence="7" id="KW-0645">Protease</keyword>
<dbReference type="InterPro" id="IPR015927">
    <property type="entry name" value="Peptidase_S24_S26A/B/C"/>
</dbReference>
<dbReference type="GO" id="GO:0004252">
    <property type="term" value="F:serine-type endopeptidase activity"/>
    <property type="evidence" value="ECO:0007669"/>
    <property type="project" value="InterPro"/>
</dbReference>
<evidence type="ECO:0000313" key="21">
    <source>
        <dbReference type="Proteomes" id="UP001360560"/>
    </source>
</evidence>
<evidence type="ECO:0000256" key="7">
    <source>
        <dbReference type="ARBA" id="ARBA00022670"/>
    </source>
</evidence>
<reference evidence="20 21" key="1">
    <citation type="journal article" date="2023" name="Elife">
        <title>Identification of key yeast species and microbe-microbe interactions impacting larval growth of Drosophila in the wild.</title>
        <authorList>
            <person name="Mure A."/>
            <person name="Sugiura Y."/>
            <person name="Maeda R."/>
            <person name="Honda K."/>
            <person name="Sakurai N."/>
            <person name="Takahashi Y."/>
            <person name="Watada M."/>
            <person name="Katoh T."/>
            <person name="Gotoh A."/>
            <person name="Gotoh Y."/>
            <person name="Taniguchi I."/>
            <person name="Nakamura K."/>
            <person name="Hayashi T."/>
            <person name="Katayama T."/>
            <person name="Uemura T."/>
            <person name="Hattori Y."/>
        </authorList>
    </citation>
    <scope>NUCLEOTIDE SEQUENCE [LARGE SCALE GENOMIC DNA]</scope>
    <source>
        <strain evidence="20 21">SC-9</strain>
    </source>
</reference>
<dbReference type="GO" id="GO:0006465">
    <property type="term" value="P:signal peptide processing"/>
    <property type="evidence" value="ECO:0007669"/>
    <property type="project" value="InterPro"/>
</dbReference>
<evidence type="ECO:0000256" key="12">
    <source>
        <dbReference type="ARBA" id="ARBA00022989"/>
    </source>
</evidence>
<dbReference type="RefSeq" id="XP_064855701.1">
    <property type="nucleotide sequence ID" value="XM_064999629.1"/>
</dbReference>
<evidence type="ECO:0000256" key="16">
    <source>
        <dbReference type="ARBA" id="ARBA00047037"/>
    </source>
</evidence>
<evidence type="ECO:0000256" key="14">
    <source>
        <dbReference type="ARBA" id="ARBA00033305"/>
    </source>
</evidence>
<comment type="catalytic activity">
    <reaction evidence="1">
        <text>Cleavage of hydrophobic, N-terminal signal or leader sequences from secreted and periplasmic proteins.</text>
        <dbReference type="EC" id="3.4.21.89"/>
    </reaction>
</comment>
<comment type="caution">
    <text evidence="20">The sequence shown here is derived from an EMBL/GenBank/DDBJ whole genome shotgun (WGS) entry which is preliminary data.</text>
</comment>
<evidence type="ECO:0000256" key="15">
    <source>
        <dbReference type="ARBA" id="ARBA00045533"/>
    </source>
</evidence>
<sequence length="201" mass="22619">MMHPRQLRQQIHQGLNFGLVLASAFMFWKFLSVLTSSESPVVVVLSGSMEPAFQRGDVLFLYNRDNYVDVGDIVVYQVKDKSIPIVHRVMNEHHIEYTTSAQQQQQQQQQAKSSGSEYSPLVHTSGGKQLLLTKGDNNPVNDLGLYGRNQGYLNRDDDILGVVKGYVPFVGYITILITENVYLKYAMIGFMAISALLSNEE</sequence>
<dbReference type="Pfam" id="PF00717">
    <property type="entry name" value="Peptidase_S24"/>
    <property type="match status" value="1"/>
</dbReference>
<evidence type="ECO:0000256" key="8">
    <source>
        <dbReference type="ARBA" id="ARBA00022692"/>
    </source>
</evidence>
<keyword evidence="13 18" id="KW-0472">Membrane</keyword>
<dbReference type="CDD" id="cd06530">
    <property type="entry name" value="S26_SPase_I"/>
    <property type="match status" value="1"/>
</dbReference>
<keyword evidence="8 18" id="KW-0812">Transmembrane</keyword>
<keyword evidence="12 18" id="KW-1133">Transmembrane helix</keyword>
<evidence type="ECO:0000256" key="4">
    <source>
        <dbReference type="ARBA" id="ARBA00013208"/>
    </source>
</evidence>
<dbReference type="InterPro" id="IPR001733">
    <property type="entry name" value="Peptidase_S26B"/>
</dbReference>
<evidence type="ECO:0000259" key="19">
    <source>
        <dbReference type="Pfam" id="PF00717"/>
    </source>
</evidence>
<protein>
    <recommendedName>
        <fullName evidence="5">Signal peptidase complex catalytic subunit SEC11</fullName>
        <ecNumber evidence="4">3.4.21.89</ecNumber>
    </recommendedName>
    <alternativeName>
        <fullName evidence="14">Signal peptidase I</fullName>
    </alternativeName>
    <alternativeName>
        <fullName evidence="6">Signal peptidase complex catalytic subunit sec11</fullName>
    </alternativeName>
</protein>
<evidence type="ECO:0000256" key="3">
    <source>
        <dbReference type="ARBA" id="ARBA00011035"/>
    </source>
</evidence>
<feature type="domain" description="Peptidase S24/S26A/S26B/S26C" evidence="19">
    <location>
        <begin position="35"/>
        <end position="92"/>
    </location>
</feature>